<protein>
    <submittedName>
        <fullName evidence="2">Uncharacterized protein</fullName>
    </submittedName>
</protein>
<evidence type="ECO:0000256" key="1">
    <source>
        <dbReference type="SAM" id="MobiDB-lite"/>
    </source>
</evidence>
<proteinExistence type="predicted"/>
<sequence length="565" mass="62987">MESSLESTRDCTPVSINKNIPLLCTVCPEAPRFSDVSHLLTHIASKGHLHHETQTKLKSHQDIAASMTLQQYESWYKANGIEALLVERMKAKQKKEAAKTSRTRDSTPSVILKSRRKSKRGSNKTKVKAEQDDMTQDYPLFPGFFPSEIDAEVDEEFASGDMLSLKGQVWPGMGKMDLANDDMKRTRNQRKPNSVIEKMKHISEGIEPTQVVMTPDLEVERVKGVYGSSSPIPGQEEEFKTPKKTVRPKRKRSQALAEISVNVPRRASRRPGRRNGQSKVKASPEESNGDSILPIAANTTSLRHGNDVFRDNDDDGCSGLYGDRMFTTPSRQDQRPDIRNRIGLFPHDRVSHSPLISPTPSSRDVSSRLFPARNIQRPRIQGSVYENYGGHTNFVSVGQPEATSFTMNDPSIYNYSSRLPFLSCNNVGSSGNYMFRFNSNSLLQPKPERHQSPGHGEMVNGTGNPQYLHISESNPLFAQDRPVFGSYSSTGPSQTLSSFSLQPISRSSDYNQAAANNQEDHATTSCSIKMESHYSDMMANVATGECKQTSFTENEVWASTETLDL</sequence>
<feature type="compositionally biased region" description="Basic and acidic residues" evidence="1">
    <location>
        <begin position="94"/>
        <end position="105"/>
    </location>
</feature>
<dbReference type="OrthoDB" id="5428259at2759"/>
<gene>
    <name evidence="2" type="ORF">MAA_05664</name>
</gene>
<feature type="region of interest" description="Disordered" evidence="1">
    <location>
        <begin position="225"/>
        <end position="292"/>
    </location>
</feature>
<keyword evidence="3" id="KW-1185">Reference proteome</keyword>
<dbReference type="Proteomes" id="UP000002498">
    <property type="component" value="Unassembled WGS sequence"/>
</dbReference>
<feature type="compositionally biased region" description="Basic residues" evidence="1">
    <location>
        <begin position="113"/>
        <end position="126"/>
    </location>
</feature>
<dbReference type="RefSeq" id="XP_007821853.2">
    <property type="nucleotide sequence ID" value="XM_007823662.2"/>
</dbReference>
<dbReference type="AlphaFoldDB" id="E9F065"/>
<comment type="caution">
    <text evidence="2">The sequence shown here is derived from an EMBL/GenBank/DDBJ whole genome shotgun (WGS) entry which is preliminary data.</text>
</comment>
<dbReference type="GeneID" id="19259950"/>
<reference evidence="2 3" key="2">
    <citation type="journal article" date="2014" name="Proc. Natl. Acad. Sci. U.S.A.">
        <title>Trajectory and genomic determinants of fungal-pathogen speciation and host adaptation.</title>
        <authorList>
            <person name="Hu X."/>
            <person name="Xiao G."/>
            <person name="Zheng P."/>
            <person name="Shang Y."/>
            <person name="Su Y."/>
            <person name="Zhang X."/>
            <person name="Liu X."/>
            <person name="Zhan S."/>
            <person name="St Leger R.J."/>
            <person name="Wang C."/>
        </authorList>
    </citation>
    <scope>GENOME REANNOTATION</scope>
    <source>
        <strain evidence="3">ARSEF 23 / ATCC MYA-3075</strain>
    </source>
</reference>
<dbReference type="EMBL" id="ADNJ02000002">
    <property type="protein sequence ID" value="EFY98525.2"/>
    <property type="molecule type" value="Genomic_DNA"/>
</dbReference>
<feature type="compositionally biased region" description="Basic residues" evidence="1">
    <location>
        <begin position="242"/>
        <end position="253"/>
    </location>
</feature>
<name>E9F065_METRA</name>
<organism evidence="2 3">
    <name type="scientific">Metarhizium robertsii (strain ARSEF 23 / ATCC MYA-3075)</name>
    <name type="common">Metarhizium anisopliae (strain ARSEF 23)</name>
    <dbReference type="NCBI Taxonomy" id="655844"/>
    <lineage>
        <taxon>Eukaryota</taxon>
        <taxon>Fungi</taxon>
        <taxon>Dikarya</taxon>
        <taxon>Ascomycota</taxon>
        <taxon>Pezizomycotina</taxon>
        <taxon>Sordariomycetes</taxon>
        <taxon>Hypocreomycetidae</taxon>
        <taxon>Hypocreales</taxon>
        <taxon>Clavicipitaceae</taxon>
        <taxon>Metarhizium</taxon>
    </lineage>
</organism>
<feature type="compositionally biased region" description="Polar residues" evidence="1">
    <location>
        <begin position="275"/>
        <end position="290"/>
    </location>
</feature>
<evidence type="ECO:0000313" key="3">
    <source>
        <dbReference type="Proteomes" id="UP000002498"/>
    </source>
</evidence>
<feature type="region of interest" description="Disordered" evidence="1">
    <location>
        <begin position="94"/>
        <end position="131"/>
    </location>
</feature>
<evidence type="ECO:0000313" key="2">
    <source>
        <dbReference type="EMBL" id="EFY98525.2"/>
    </source>
</evidence>
<dbReference type="HOGENOM" id="CLU_026597_0_0_1"/>
<reference evidence="2 3" key="1">
    <citation type="journal article" date="2011" name="PLoS Genet.">
        <title>Genome sequencing and comparative transcriptomics of the model entomopathogenic fungi Metarhizium anisopliae and M. acridum.</title>
        <authorList>
            <person name="Gao Q."/>
            <person name="Jin K."/>
            <person name="Ying S.H."/>
            <person name="Zhang Y."/>
            <person name="Xiao G."/>
            <person name="Shang Y."/>
            <person name="Duan Z."/>
            <person name="Hu X."/>
            <person name="Xie X.Q."/>
            <person name="Zhou G."/>
            <person name="Peng G."/>
            <person name="Luo Z."/>
            <person name="Huang W."/>
            <person name="Wang B."/>
            <person name="Fang W."/>
            <person name="Wang S."/>
            <person name="Zhong Y."/>
            <person name="Ma L.J."/>
            <person name="St Leger R.J."/>
            <person name="Zhao G.P."/>
            <person name="Pei Y."/>
            <person name="Feng M.G."/>
            <person name="Xia Y."/>
            <person name="Wang C."/>
        </authorList>
    </citation>
    <scope>NUCLEOTIDE SEQUENCE [LARGE SCALE GENOMIC DNA]</scope>
    <source>
        <strain evidence="3">ARSEF 23 / ATCC MYA-3075</strain>
    </source>
</reference>
<dbReference type="KEGG" id="maj:MAA_05664"/>
<accession>E9F065</accession>